<dbReference type="PANTHER" id="PTHR48047:SF51">
    <property type="entry name" value="GLYCOSYLTRANSFERASE"/>
    <property type="match status" value="1"/>
</dbReference>
<keyword evidence="3 4" id="KW-0808">Transferase</keyword>
<comment type="caution">
    <text evidence="4">The sequence shown here is derived from an EMBL/GenBank/DDBJ whole genome shotgun (WGS) entry which is preliminary data.</text>
</comment>
<dbReference type="GO" id="GO:0047893">
    <property type="term" value="F:flavonol 3-O-glucosyltransferase activity"/>
    <property type="evidence" value="ECO:0007669"/>
    <property type="project" value="UniProtKB-EC"/>
</dbReference>
<accession>A0A2P6S597</accession>
<evidence type="ECO:0000313" key="5">
    <source>
        <dbReference type="Proteomes" id="UP000238479"/>
    </source>
</evidence>
<sequence>MEDEFLGDCMVLHIEKEYAESIDNESVIKDFEACGTRRVRFTRPTFQSWIRHWVIRKKESYTWWDSEFEERLRGRGMVVSEWVDQTEILNHESVECFLSHCGWNSAMEAICAGMPFLAWPMMAEQPLNARMVVEEIEVGLRVETCDGSVSGFVKAEGLEKMVKKLMEGEVVRKKGKEVGEVEEGGSSWRTLG</sequence>
<evidence type="ECO:0000313" key="4">
    <source>
        <dbReference type="EMBL" id="PRQ53846.1"/>
    </source>
</evidence>
<keyword evidence="2 4" id="KW-0328">Glycosyltransferase</keyword>
<dbReference type="EMBL" id="PDCK01000040">
    <property type="protein sequence ID" value="PRQ53846.1"/>
    <property type="molecule type" value="Genomic_DNA"/>
</dbReference>
<dbReference type="Gene3D" id="3.40.50.2000">
    <property type="entry name" value="Glycogen Phosphorylase B"/>
    <property type="match status" value="1"/>
</dbReference>
<dbReference type="EC" id="2.4.1.91" evidence="4"/>
<dbReference type="AlphaFoldDB" id="A0A2P6S597"/>
<dbReference type="InterPro" id="IPR002213">
    <property type="entry name" value="UDP_glucos_trans"/>
</dbReference>
<name>A0A2P6S597_ROSCH</name>
<dbReference type="Gramene" id="PRQ53846">
    <property type="protein sequence ID" value="PRQ53846"/>
    <property type="gene ID" value="RchiOBHm_Chr2g0170971"/>
</dbReference>
<dbReference type="Pfam" id="PF00201">
    <property type="entry name" value="UDPGT"/>
    <property type="match status" value="1"/>
</dbReference>
<evidence type="ECO:0000256" key="3">
    <source>
        <dbReference type="ARBA" id="ARBA00022679"/>
    </source>
</evidence>
<protein>
    <submittedName>
        <fullName evidence="4">Putative flavonol 3-O-glucosyltransferase</fullName>
        <ecNumber evidence="4">2.4.1.91</ecNumber>
    </submittedName>
</protein>
<dbReference type="PANTHER" id="PTHR48047">
    <property type="entry name" value="GLYCOSYLTRANSFERASE"/>
    <property type="match status" value="1"/>
</dbReference>
<dbReference type="SUPFAM" id="SSF53756">
    <property type="entry name" value="UDP-Glycosyltransferase/glycogen phosphorylase"/>
    <property type="match status" value="1"/>
</dbReference>
<dbReference type="CDD" id="cd03784">
    <property type="entry name" value="GT1_Gtf-like"/>
    <property type="match status" value="1"/>
</dbReference>
<proteinExistence type="inferred from homology"/>
<dbReference type="Proteomes" id="UP000238479">
    <property type="component" value="Chromosome 2"/>
</dbReference>
<reference evidence="4 5" key="1">
    <citation type="journal article" date="2018" name="Nat. Genet.">
        <title>The Rosa genome provides new insights in the design of modern roses.</title>
        <authorList>
            <person name="Bendahmane M."/>
        </authorList>
    </citation>
    <scope>NUCLEOTIDE SEQUENCE [LARGE SCALE GENOMIC DNA]</scope>
    <source>
        <strain evidence="5">cv. Old Blush</strain>
    </source>
</reference>
<organism evidence="4 5">
    <name type="scientific">Rosa chinensis</name>
    <name type="common">China rose</name>
    <dbReference type="NCBI Taxonomy" id="74649"/>
    <lineage>
        <taxon>Eukaryota</taxon>
        <taxon>Viridiplantae</taxon>
        <taxon>Streptophyta</taxon>
        <taxon>Embryophyta</taxon>
        <taxon>Tracheophyta</taxon>
        <taxon>Spermatophyta</taxon>
        <taxon>Magnoliopsida</taxon>
        <taxon>eudicotyledons</taxon>
        <taxon>Gunneridae</taxon>
        <taxon>Pentapetalae</taxon>
        <taxon>rosids</taxon>
        <taxon>fabids</taxon>
        <taxon>Rosales</taxon>
        <taxon>Rosaceae</taxon>
        <taxon>Rosoideae</taxon>
        <taxon>Rosoideae incertae sedis</taxon>
        <taxon>Rosa</taxon>
    </lineage>
</organism>
<evidence type="ECO:0000256" key="1">
    <source>
        <dbReference type="ARBA" id="ARBA00009995"/>
    </source>
</evidence>
<comment type="similarity">
    <text evidence="1">Belongs to the UDP-glycosyltransferase family.</text>
</comment>
<gene>
    <name evidence="4" type="ORF">RchiOBHm_Chr2g0170971</name>
</gene>
<dbReference type="OMA" id="HESVECF"/>
<dbReference type="FunFam" id="3.40.50.2000:FF:000431">
    <property type="entry name" value="UDP-glycosyltransferase 90A1"/>
    <property type="match status" value="1"/>
</dbReference>
<keyword evidence="5" id="KW-1185">Reference proteome</keyword>
<evidence type="ECO:0000256" key="2">
    <source>
        <dbReference type="ARBA" id="ARBA00022676"/>
    </source>
</evidence>